<keyword evidence="2" id="KW-1185">Reference proteome</keyword>
<proteinExistence type="predicted"/>
<evidence type="ECO:0000313" key="1">
    <source>
        <dbReference type="EMBL" id="KAH0814119.1"/>
    </source>
</evidence>
<dbReference type="EMBL" id="JABDTM020024606">
    <property type="protein sequence ID" value="KAH0814119.1"/>
    <property type="molecule type" value="Genomic_DNA"/>
</dbReference>
<dbReference type="Proteomes" id="UP000719412">
    <property type="component" value="Unassembled WGS sequence"/>
</dbReference>
<name>A0A8J6L9W9_TENMO</name>
<gene>
    <name evidence="1" type="ORF">GEV33_008673</name>
</gene>
<comment type="caution">
    <text evidence="1">The sequence shown here is derived from an EMBL/GenBank/DDBJ whole genome shotgun (WGS) entry which is preliminary data.</text>
</comment>
<reference evidence="1" key="2">
    <citation type="submission" date="2021-08" db="EMBL/GenBank/DDBJ databases">
        <authorList>
            <person name="Eriksson T."/>
        </authorList>
    </citation>
    <scope>NUCLEOTIDE SEQUENCE</scope>
    <source>
        <strain evidence="1">Stoneville</strain>
        <tissue evidence="1">Whole head</tissue>
    </source>
</reference>
<accession>A0A8J6L9W9</accession>
<evidence type="ECO:0000313" key="2">
    <source>
        <dbReference type="Proteomes" id="UP000719412"/>
    </source>
</evidence>
<organism evidence="1 2">
    <name type="scientific">Tenebrio molitor</name>
    <name type="common">Yellow mealworm beetle</name>
    <dbReference type="NCBI Taxonomy" id="7067"/>
    <lineage>
        <taxon>Eukaryota</taxon>
        <taxon>Metazoa</taxon>
        <taxon>Ecdysozoa</taxon>
        <taxon>Arthropoda</taxon>
        <taxon>Hexapoda</taxon>
        <taxon>Insecta</taxon>
        <taxon>Pterygota</taxon>
        <taxon>Neoptera</taxon>
        <taxon>Endopterygota</taxon>
        <taxon>Coleoptera</taxon>
        <taxon>Polyphaga</taxon>
        <taxon>Cucujiformia</taxon>
        <taxon>Tenebrionidae</taxon>
        <taxon>Tenebrio</taxon>
    </lineage>
</organism>
<protein>
    <submittedName>
        <fullName evidence="1">Uncharacterized protein</fullName>
    </submittedName>
</protein>
<dbReference type="AlphaFoldDB" id="A0A8J6L9W9"/>
<reference evidence="1" key="1">
    <citation type="journal article" date="2020" name="J Insects Food Feed">
        <title>The yellow mealworm (Tenebrio molitor) genome: a resource for the emerging insects as food and feed industry.</title>
        <authorList>
            <person name="Eriksson T."/>
            <person name="Andere A."/>
            <person name="Kelstrup H."/>
            <person name="Emery V."/>
            <person name="Picard C."/>
        </authorList>
    </citation>
    <scope>NUCLEOTIDE SEQUENCE</scope>
    <source>
        <strain evidence="1">Stoneville</strain>
        <tissue evidence="1">Whole head</tissue>
    </source>
</reference>
<sequence>MSKCLIRSIFFNGDTEHRGQALSARLCIRKMPGSKPGAATWVFFKGFSTPSQMRRMVGQHSPPLTSLGHRTIPNLPVIVVEKVLESLGRPLGMKNCTFTH</sequence>